<dbReference type="GO" id="GO:0015450">
    <property type="term" value="F:protein-transporting ATPase activity"/>
    <property type="evidence" value="ECO:0007669"/>
    <property type="project" value="UniProtKB-UniRule"/>
</dbReference>
<feature type="compositionally biased region" description="Gly residues" evidence="12">
    <location>
        <begin position="128"/>
        <end position="138"/>
    </location>
</feature>
<dbReference type="PATRIC" id="fig|1543721.4.peg.1714"/>
<comment type="caution">
    <text evidence="11">Lacks conserved residue(s) required for the propagation of feature annotation.</text>
</comment>
<evidence type="ECO:0000256" key="2">
    <source>
        <dbReference type="ARBA" id="ARBA00008445"/>
    </source>
</evidence>
<evidence type="ECO:0000256" key="9">
    <source>
        <dbReference type="ARBA" id="ARBA00023010"/>
    </source>
</evidence>
<dbReference type="OrthoDB" id="9813947at2"/>
<evidence type="ECO:0000313" key="14">
    <source>
        <dbReference type="Proteomes" id="UP000034410"/>
    </source>
</evidence>
<dbReference type="PRINTS" id="PR01651">
    <property type="entry name" value="SECGEXPORT"/>
</dbReference>
<dbReference type="EMBL" id="CP011412">
    <property type="protein sequence ID" value="AKH20346.1"/>
    <property type="molecule type" value="Genomic_DNA"/>
</dbReference>
<evidence type="ECO:0000256" key="7">
    <source>
        <dbReference type="ARBA" id="ARBA00022927"/>
    </source>
</evidence>
<evidence type="ECO:0000256" key="1">
    <source>
        <dbReference type="ARBA" id="ARBA00004651"/>
    </source>
</evidence>
<gene>
    <name evidence="13" type="ORF">AAY24_08285</name>
</gene>
<comment type="subcellular location">
    <subcellularLocation>
        <location evidence="1 11">Cell membrane</location>
        <topology evidence="1 11">Multi-pass membrane protein</topology>
    </subcellularLocation>
</comment>
<keyword evidence="14" id="KW-1185">Reference proteome</keyword>
<dbReference type="KEGG" id="seds:AAY24_08285"/>
<keyword evidence="4 11" id="KW-0813">Transport</keyword>
<dbReference type="GO" id="GO:0009306">
    <property type="term" value="P:protein secretion"/>
    <property type="evidence" value="ECO:0007669"/>
    <property type="project" value="UniProtKB-UniRule"/>
</dbReference>
<keyword evidence="8 11" id="KW-1133">Transmembrane helix</keyword>
<dbReference type="NCBIfam" id="TIGR00810">
    <property type="entry name" value="secG"/>
    <property type="match status" value="1"/>
</dbReference>
<dbReference type="RefSeq" id="WP_046859281.1">
    <property type="nucleotide sequence ID" value="NZ_CP011412.1"/>
</dbReference>
<keyword evidence="5 11" id="KW-1003">Cell membrane</keyword>
<proteinExistence type="inferred from homology"/>
<dbReference type="Pfam" id="PF03840">
    <property type="entry name" value="SecG"/>
    <property type="match status" value="1"/>
</dbReference>
<evidence type="ECO:0000256" key="10">
    <source>
        <dbReference type="ARBA" id="ARBA00023136"/>
    </source>
</evidence>
<evidence type="ECO:0000313" key="13">
    <source>
        <dbReference type="EMBL" id="AKH20346.1"/>
    </source>
</evidence>
<feature type="region of interest" description="Disordered" evidence="12">
    <location>
        <begin position="116"/>
        <end position="138"/>
    </location>
</feature>
<sequence>MQTVLVVVHLFLALGVIGLVLMQHGKGADAGAAFGSGSSGTVFGAAGSANFLSRATALLATLFFLTSLGMGWFAMQSVERPGLIIEDTQPAVEVPVSDPAPVSEVPAIPGPAAGAAAEEIPVIPSTTTGGGEQPKGTE</sequence>
<protein>
    <recommendedName>
        <fullName evidence="3 11">Protein-export membrane protein SecG</fullName>
    </recommendedName>
</protein>
<evidence type="ECO:0000256" key="5">
    <source>
        <dbReference type="ARBA" id="ARBA00022475"/>
    </source>
</evidence>
<comment type="function">
    <text evidence="11">Involved in protein export. Participates in an early event of protein translocation.</text>
</comment>
<evidence type="ECO:0000256" key="12">
    <source>
        <dbReference type="SAM" id="MobiDB-lite"/>
    </source>
</evidence>
<evidence type="ECO:0000256" key="4">
    <source>
        <dbReference type="ARBA" id="ARBA00022448"/>
    </source>
</evidence>
<dbReference type="GO" id="GO:0005886">
    <property type="term" value="C:plasma membrane"/>
    <property type="evidence" value="ECO:0007669"/>
    <property type="project" value="UniProtKB-SubCell"/>
</dbReference>
<dbReference type="Proteomes" id="UP000034410">
    <property type="component" value="Chromosome"/>
</dbReference>
<evidence type="ECO:0000256" key="8">
    <source>
        <dbReference type="ARBA" id="ARBA00022989"/>
    </source>
</evidence>
<keyword evidence="9 11" id="KW-0811">Translocation</keyword>
<keyword evidence="7 11" id="KW-0653">Protein transport</keyword>
<evidence type="ECO:0000256" key="6">
    <source>
        <dbReference type="ARBA" id="ARBA00022692"/>
    </source>
</evidence>
<keyword evidence="10 11" id="KW-0472">Membrane</keyword>
<dbReference type="GO" id="GO:0065002">
    <property type="term" value="P:intracellular protein transmembrane transport"/>
    <property type="evidence" value="ECO:0007669"/>
    <property type="project" value="TreeGrafter"/>
</dbReference>
<accession>A0A0F7JUU5</accession>
<organism evidence="13 14">
    <name type="scientific">Sedimenticola thiotaurini</name>
    <dbReference type="NCBI Taxonomy" id="1543721"/>
    <lineage>
        <taxon>Bacteria</taxon>
        <taxon>Pseudomonadati</taxon>
        <taxon>Pseudomonadota</taxon>
        <taxon>Gammaproteobacteria</taxon>
        <taxon>Chromatiales</taxon>
        <taxon>Sedimenticolaceae</taxon>
        <taxon>Sedimenticola</taxon>
    </lineage>
</organism>
<dbReference type="PANTHER" id="PTHR34182">
    <property type="entry name" value="PROTEIN-EXPORT MEMBRANE PROTEIN SECG"/>
    <property type="match status" value="1"/>
</dbReference>
<comment type="similarity">
    <text evidence="2 11">Belongs to the SecG family.</text>
</comment>
<name>A0A0F7JUU5_9GAMM</name>
<dbReference type="AlphaFoldDB" id="A0A0F7JUU5"/>
<dbReference type="PANTHER" id="PTHR34182:SF1">
    <property type="entry name" value="PROTEIN-EXPORT MEMBRANE PROTEIN SECG"/>
    <property type="match status" value="1"/>
</dbReference>
<reference evidence="13 14" key="1">
    <citation type="journal article" date="2015" name="Genome Announc.">
        <title>Complete Genome Sequence of Sedimenticola thiotaurini Strain SIP-G1, a Polyphosphate- and Polyhydroxyalkanoate-Accumulating Sulfur-Oxidizing Gammaproteobacterium Isolated from Salt Marsh Sediments.</title>
        <authorList>
            <person name="Flood B.E."/>
            <person name="Jones D.S."/>
            <person name="Bailey J.V."/>
        </authorList>
    </citation>
    <scope>NUCLEOTIDE SEQUENCE [LARGE SCALE GENOMIC DNA]</scope>
    <source>
        <strain evidence="13 14">SIP-G1</strain>
    </source>
</reference>
<feature type="transmembrane region" description="Helical" evidence="11">
    <location>
        <begin position="51"/>
        <end position="74"/>
    </location>
</feature>
<evidence type="ECO:0000256" key="11">
    <source>
        <dbReference type="RuleBase" id="RU365087"/>
    </source>
</evidence>
<evidence type="ECO:0000256" key="3">
    <source>
        <dbReference type="ARBA" id="ARBA00017876"/>
    </source>
</evidence>
<dbReference type="GO" id="GO:0043952">
    <property type="term" value="P:protein transport by the Sec complex"/>
    <property type="evidence" value="ECO:0007669"/>
    <property type="project" value="TreeGrafter"/>
</dbReference>
<dbReference type="InterPro" id="IPR004692">
    <property type="entry name" value="SecG"/>
</dbReference>
<keyword evidence="6 11" id="KW-0812">Transmembrane</keyword>